<feature type="transmembrane region" description="Helical" evidence="1">
    <location>
        <begin position="6"/>
        <end position="31"/>
    </location>
</feature>
<keyword evidence="1" id="KW-1133">Transmembrane helix</keyword>
<name>A0A6J4VRZ4_9CYAN</name>
<reference evidence="2" key="1">
    <citation type="submission" date="2020-02" db="EMBL/GenBank/DDBJ databases">
        <authorList>
            <person name="Meier V. D."/>
        </authorList>
    </citation>
    <scope>NUCLEOTIDE SEQUENCE</scope>
    <source>
        <strain evidence="2">AVDCRST_MAG81</strain>
    </source>
</reference>
<accession>A0A6J4VRZ4</accession>
<evidence type="ECO:0000256" key="1">
    <source>
        <dbReference type="SAM" id="Phobius"/>
    </source>
</evidence>
<dbReference type="EMBL" id="CADCWO010000198">
    <property type="protein sequence ID" value="CAA9585873.1"/>
    <property type="molecule type" value="Genomic_DNA"/>
</dbReference>
<proteinExistence type="predicted"/>
<gene>
    <name evidence="2" type="ORF">AVDCRST_MAG81-3752</name>
</gene>
<sequence>MFEQIFIKVVFGYFTTLILLYLMRTFLPVVLTQLATRSKELKPELLLENFSLDLSGNK</sequence>
<evidence type="ECO:0000313" key="2">
    <source>
        <dbReference type="EMBL" id="CAA9585873.1"/>
    </source>
</evidence>
<keyword evidence="1" id="KW-0472">Membrane</keyword>
<organism evidence="2">
    <name type="scientific">uncultured Synechococcales cyanobacterium</name>
    <dbReference type="NCBI Taxonomy" id="1936017"/>
    <lineage>
        <taxon>Bacteria</taxon>
        <taxon>Bacillati</taxon>
        <taxon>Cyanobacteriota</taxon>
        <taxon>Cyanophyceae</taxon>
        <taxon>Synechococcales</taxon>
        <taxon>environmental samples</taxon>
    </lineage>
</organism>
<keyword evidence="1" id="KW-0812">Transmembrane</keyword>
<dbReference type="AlphaFoldDB" id="A0A6J4VRZ4"/>
<protein>
    <submittedName>
        <fullName evidence="2">Uncharacterized protein</fullName>
    </submittedName>
</protein>